<keyword evidence="2" id="KW-1185">Reference proteome</keyword>
<evidence type="ECO:0000313" key="1">
    <source>
        <dbReference type="EMBL" id="RCG19755.1"/>
    </source>
</evidence>
<dbReference type="Proteomes" id="UP000252914">
    <property type="component" value="Unassembled WGS sequence"/>
</dbReference>
<protein>
    <submittedName>
        <fullName evidence="1">Uncharacterized protein</fullName>
    </submittedName>
</protein>
<evidence type="ECO:0000313" key="2">
    <source>
        <dbReference type="Proteomes" id="UP000252914"/>
    </source>
</evidence>
<proteinExistence type="predicted"/>
<name>A0A367EQ97_9ACTN</name>
<reference evidence="1 2" key="1">
    <citation type="submission" date="2018-06" db="EMBL/GenBank/DDBJ databases">
        <title>Streptomyces reniochalinae sp. nov. and Streptomyces diacarnus sp. nov. from marine sponges.</title>
        <authorList>
            <person name="Li L."/>
        </authorList>
    </citation>
    <scope>NUCLEOTIDE SEQUENCE [LARGE SCALE GENOMIC DNA]</scope>
    <source>
        <strain evidence="1 2">LHW51701</strain>
    </source>
</reference>
<dbReference type="AlphaFoldDB" id="A0A367EQ97"/>
<comment type="caution">
    <text evidence="1">The sequence shown here is derived from an EMBL/GenBank/DDBJ whole genome shotgun (WGS) entry which is preliminary data.</text>
</comment>
<organism evidence="1 2">
    <name type="scientific">Streptomyces diacarni</name>
    <dbReference type="NCBI Taxonomy" id="2800381"/>
    <lineage>
        <taxon>Bacteria</taxon>
        <taxon>Bacillati</taxon>
        <taxon>Actinomycetota</taxon>
        <taxon>Actinomycetes</taxon>
        <taxon>Kitasatosporales</taxon>
        <taxon>Streptomycetaceae</taxon>
        <taxon>Streptomyces</taxon>
    </lineage>
</organism>
<dbReference type="EMBL" id="QOIN01000048">
    <property type="protein sequence ID" value="RCG19755.1"/>
    <property type="molecule type" value="Genomic_DNA"/>
</dbReference>
<gene>
    <name evidence="1" type="ORF">DTL70_23865</name>
</gene>
<sequence length="81" mass="8469">MGRHRAAYPDLRREVLDTVESGAVQPFRAVPPFTRPVALTAGPACGRAGAADTGTAGTRVEGVGLAVTSLWRPRLRAAARS</sequence>
<accession>A0A367EQ97</accession>